<feature type="transmembrane region" description="Helical" evidence="7">
    <location>
        <begin position="298"/>
        <end position="320"/>
    </location>
</feature>
<sequence length="574" mass="64336">MGALSLPVLLNTILFLLVSFIGGYLAVRYKLPAIVGYIIGGIILGFLLKEQFSSDFLSHFAEIGIIFLLFTVGLEMNIAALRRFGRLVIVGGLAQILLSAFFLILLSMAFRFSLVESLIIGFSFSLSSTVVVAKIIQDRGEENSLYGALAIGVLVFQDIVAIPLIIISSSLDGQVEGFALLKNIFLAIFRSGLVLIMMYFIGKRLVPYFFGKVAKRSREILNLFTILFIFSTVYVFSYLGLSAGIAAFIAGVLLSQTLEHYHIFSQIRPIRDIFAILFFVFLGASVNLPMIIVSIPAILLFTFFLITIKIAVTLGIYLFLHLHSRTSFSLAISLAQVGEFAFVILYQGLNLKIIAETNYHFTLVAVLLSIILTPILAQHRNTFYIYIKKWVKKLVPPLYHYVSHTLDREPPHIEALNIKHHVIICGFGRVGRYIGRALSMAEVPFIAIDFNLYTVEKAKEQGINIIYGDPTNIDILDYAQAEAATCIVSAVPERFSQETIILNAKKLNPKIIIFTRVDHEFDQRRMKDLGAEVVIQPEFEAALSIIRKILYDFNISKDDIIGKIKRLKIEHGME</sequence>
<feature type="transmembrane region" description="Helical" evidence="7">
    <location>
        <begin position="327"/>
        <end position="347"/>
    </location>
</feature>
<evidence type="ECO:0000259" key="8">
    <source>
        <dbReference type="PROSITE" id="PS51201"/>
    </source>
</evidence>
<evidence type="ECO:0000256" key="1">
    <source>
        <dbReference type="ARBA" id="ARBA00004141"/>
    </source>
</evidence>
<dbReference type="GO" id="GO:0006813">
    <property type="term" value="P:potassium ion transport"/>
    <property type="evidence" value="ECO:0007669"/>
    <property type="project" value="InterPro"/>
</dbReference>
<feature type="transmembrane region" description="Helical" evidence="7">
    <location>
        <begin position="359"/>
        <end position="377"/>
    </location>
</feature>
<feature type="transmembrane region" description="Helical" evidence="7">
    <location>
        <begin position="6"/>
        <end position="26"/>
    </location>
</feature>
<reference evidence="9 10" key="1">
    <citation type="journal article" date="2016" name="Nat. Commun.">
        <title>Thousands of microbial genomes shed light on interconnected biogeochemical processes in an aquifer system.</title>
        <authorList>
            <person name="Anantharaman K."/>
            <person name="Brown C.T."/>
            <person name="Hug L.A."/>
            <person name="Sharon I."/>
            <person name="Castelle C.J."/>
            <person name="Probst A.J."/>
            <person name="Thomas B.C."/>
            <person name="Singh A."/>
            <person name="Wilkins M.J."/>
            <person name="Karaoz U."/>
            <person name="Brodie E.L."/>
            <person name="Williams K.H."/>
            <person name="Hubbard S.S."/>
            <person name="Banfield J.F."/>
        </authorList>
    </citation>
    <scope>NUCLEOTIDE SEQUENCE [LARGE SCALE GENOMIC DNA]</scope>
</reference>
<dbReference type="InterPro" id="IPR036291">
    <property type="entry name" value="NAD(P)-bd_dom_sf"/>
</dbReference>
<evidence type="ECO:0000256" key="2">
    <source>
        <dbReference type="ARBA" id="ARBA00005551"/>
    </source>
</evidence>
<dbReference type="PANTHER" id="PTHR42751">
    <property type="entry name" value="SODIUM/HYDROGEN EXCHANGER FAMILY/TRKA DOMAIN PROTEIN"/>
    <property type="match status" value="1"/>
</dbReference>
<comment type="similarity">
    <text evidence="2">Belongs to the monovalent cation:proton antiporter 2 (CPA2) transporter (TC 2.A.37) family.</text>
</comment>
<feature type="transmembrane region" description="Helical" evidence="7">
    <location>
        <begin position="112"/>
        <end position="133"/>
    </location>
</feature>
<dbReference type="GO" id="GO:1902600">
    <property type="term" value="P:proton transmembrane transport"/>
    <property type="evidence" value="ECO:0007669"/>
    <property type="project" value="InterPro"/>
</dbReference>
<gene>
    <name evidence="9" type="ORF">A3J15_03530</name>
</gene>
<evidence type="ECO:0000313" key="10">
    <source>
        <dbReference type="Proteomes" id="UP000176376"/>
    </source>
</evidence>
<dbReference type="GO" id="GO:0016020">
    <property type="term" value="C:membrane"/>
    <property type="evidence" value="ECO:0007669"/>
    <property type="project" value="UniProtKB-SubCell"/>
</dbReference>
<evidence type="ECO:0000256" key="6">
    <source>
        <dbReference type="ARBA" id="ARBA00023136"/>
    </source>
</evidence>
<feature type="transmembrane region" description="Helical" evidence="7">
    <location>
        <begin position="145"/>
        <end position="167"/>
    </location>
</feature>
<keyword evidence="5 7" id="KW-1133">Transmembrane helix</keyword>
<dbReference type="PANTHER" id="PTHR42751:SF3">
    <property type="entry name" value="SODIUM_GLUTAMATE SYMPORTER"/>
    <property type="match status" value="1"/>
</dbReference>
<organism evidence="9 10">
    <name type="scientific">Candidatus Roizmanbacteria bacterium RIFCSPLOWO2_02_FULL_38_10</name>
    <dbReference type="NCBI Taxonomy" id="1802074"/>
    <lineage>
        <taxon>Bacteria</taxon>
        <taxon>Candidatus Roizmaniibacteriota</taxon>
    </lineage>
</organism>
<dbReference type="SUPFAM" id="SSF51735">
    <property type="entry name" value="NAD(P)-binding Rossmann-fold domains"/>
    <property type="match status" value="1"/>
</dbReference>
<dbReference type="Proteomes" id="UP000176376">
    <property type="component" value="Unassembled WGS sequence"/>
</dbReference>
<evidence type="ECO:0000256" key="5">
    <source>
        <dbReference type="ARBA" id="ARBA00022989"/>
    </source>
</evidence>
<evidence type="ECO:0000256" key="7">
    <source>
        <dbReference type="SAM" id="Phobius"/>
    </source>
</evidence>
<comment type="caution">
    <text evidence="9">The sequence shown here is derived from an EMBL/GenBank/DDBJ whole genome shotgun (WGS) entry which is preliminary data.</text>
</comment>
<comment type="subcellular location">
    <subcellularLocation>
        <location evidence="1">Membrane</location>
        <topology evidence="1">Multi-pass membrane protein</topology>
    </subcellularLocation>
</comment>
<dbReference type="InterPro" id="IPR038770">
    <property type="entry name" value="Na+/solute_symporter_sf"/>
</dbReference>
<evidence type="ECO:0000313" key="9">
    <source>
        <dbReference type="EMBL" id="OGK56255.1"/>
    </source>
</evidence>
<keyword evidence="4 7" id="KW-0812">Transmembrane</keyword>
<dbReference type="InterPro" id="IPR003148">
    <property type="entry name" value="RCK_N"/>
</dbReference>
<dbReference type="Pfam" id="PF02254">
    <property type="entry name" value="TrkA_N"/>
    <property type="match status" value="1"/>
</dbReference>
<keyword evidence="3" id="KW-0813">Transport</keyword>
<dbReference type="EMBL" id="MGAY01000043">
    <property type="protein sequence ID" value="OGK56255.1"/>
    <property type="molecule type" value="Genomic_DNA"/>
</dbReference>
<feature type="transmembrane region" description="Helical" evidence="7">
    <location>
        <begin position="87"/>
        <end position="106"/>
    </location>
</feature>
<feature type="domain" description="RCK N-terminal" evidence="8">
    <location>
        <begin position="419"/>
        <end position="535"/>
    </location>
</feature>
<protein>
    <recommendedName>
        <fullName evidence="8">RCK N-terminal domain-containing protein</fullName>
    </recommendedName>
</protein>
<feature type="transmembrane region" description="Helical" evidence="7">
    <location>
        <begin position="60"/>
        <end position="80"/>
    </location>
</feature>
<proteinExistence type="inferred from homology"/>
<feature type="transmembrane region" description="Helical" evidence="7">
    <location>
        <begin position="31"/>
        <end position="48"/>
    </location>
</feature>
<dbReference type="PROSITE" id="PS51201">
    <property type="entry name" value="RCK_N"/>
    <property type="match status" value="1"/>
</dbReference>
<dbReference type="InterPro" id="IPR006153">
    <property type="entry name" value="Cation/H_exchanger_TM"/>
</dbReference>
<dbReference type="STRING" id="1802074.A3J15_03530"/>
<feature type="transmembrane region" description="Helical" evidence="7">
    <location>
        <begin position="179"/>
        <end position="200"/>
    </location>
</feature>
<dbReference type="Gene3D" id="3.40.50.720">
    <property type="entry name" value="NAD(P)-binding Rossmann-like Domain"/>
    <property type="match status" value="1"/>
</dbReference>
<feature type="transmembrane region" description="Helical" evidence="7">
    <location>
        <begin position="220"/>
        <end position="237"/>
    </location>
</feature>
<feature type="transmembrane region" description="Helical" evidence="7">
    <location>
        <begin position="273"/>
        <end position="292"/>
    </location>
</feature>
<keyword evidence="6 7" id="KW-0472">Membrane</keyword>
<evidence type="ECO:0000256" key="3">
    <source>
        <dbReference type="ARBA" id="ARBA00022448"/>
    </source>
</evidence>
<dbReference type="GO" id="GO:0015297">
    <property type="term" value="F:antiporter activity"/>
    <property type="evidence" value="ECO:0007669"/>
    <property type="project" value="InterPro"/>
</dbReference>
<dbReference type="Gene3D" id="1.20.1530.20">
    <property type="match status" value="1"/>
</dbReference>
<name>A0A1F7JKZ4_9BACT</name>
<dbReference type="AlphaFoldDB" id="A0A1F7JKZ4"/>
<evidence type="ECO:0000256" key="4">
    <source>
        <dbReference type="ARBA" id="ARBA00022692"/>
    </source>
</evidence>
<accession>A0A1F7JKZ4</accession>
<dbReference type="Pfam" id="PF00999">
    <property type="entry name" value="Na_H_Exchanger"/>
    <property type="match status" value="1"/>
</dbReference>